<accession>A0A5K3EQ90</accession>
<dbReference type="PROSITE" id="PS50250">
    <property type="entry name" value="PCI"/>
    <property type="match status" value="1"/>
</dbReference>
<protein>
    <recommendedName>
        <fullName evidence="2">CSN12-like protein</fullName>
    </recommendedName>
</protein>
<dbReference type="AlphaFoldDB" id="A0A5K3EQ90"/>
<dbReference type="GO" id="GO:0003723">
    <property type="term" value="F:RNA binding"/>
    <property type="evidence" value="ECO:0007669"/>
    <property type="project" value="InterPro"/>
</dbReference>
<dbReference type="GO" id="GO:0000973">
    <property type="term" value="P:post-transcriptional tethering of RNA polymerase II gene DNA at nuclear periphery"/>
    <property type="evidence" value="ECO:0007669"/>
    <property type="project" value="TreeGrafter"/>
</dbReference>
<reference evidence="4" key="1">
    <citation type="submission" date="2019-11" db="UniProtKB">
        <authorList>
            <consortium name="WormBaseParasite"/>
        </authorList>
    </citation>
    <scope>IDENTIFICATION</scope>
</reference>
<dbReference type="PANTHER" id="PTHR12732:SF0">
    <property type="entry name" value="PCI DOMAIN-CONTAINING PROTEIN 2"/>
    <property type="match status" value="1"/>
</dbReference>
<dbReference type="FunFam" id="1.10.10.10:FF:000146">
    <property type="entry name" value="PCI domain-containing protein 2 homolog"/>
    <property type="match status" value="1"/>
</dbReference>
<dbReference type="GO" id="GO:0006368">
    <property type="term" value="P:transcription elongation by RNA polymerase II"/>
    <property type="evidence" value="ECO:0007669"/>
    <property type="project" value="TreeGrafter"/>
</dbReference>
<dbReference type="SMART" id="SM00753">
    <property type="entry name" value="PAM"/>
    <property type="match status" value="1"/>
</dbReference>
<dbReference type="Gene3D" id="1.10.10.10">
    <property type="entry name" value="Winged helix-like DNA-binding domain superfamily/Winged helix DNA-binding domain"/>
    <property type="match status" value="1"/>
</dbReference>
<dbReference type="InterPro" id="IPR036388">
    <property type="entry name" value="WH-like_DNA-bd_sf"/>
</dbReference>
<dbReference type="GO" id="GO:0016973">
    <property type="term" value="P:poly(A)+ mRNA export from nucleus"/>
    <property type="evidence" value="ECO:0007669"/>
    <property type="project" value="TreeGrafter"/>
</dbReference>
<dbReference type="InterPro" id="IPR000717">
    <property type="entry name" value="PCI_dom"/>
</dbReference>
<evidence type="ECO:0000313" key="4">
    <source>
        <dbReference type="WBParaSite" id="MCU_002233-RB"/>
    </source>
</evidence>
<sequence length="397" mass="45225">MAFQSVQSYLVEAHRLLSICNGKELATYLQCTDKHALNSRLALAEPETVVGSVFEAPWDEIFSAHLRCLWAIASNNFEEACACQLVLVKALTKVFSEVKEENWMLPVVIVVAVDLRRFAYALDISNKRKDESNSTYGSHLERIAQAIMKLFQICAADSRTAIEDSKKRGMMGLANQLFKIYFQINKLNLCKPIIRAIENMNMDAYFSLAQRITFNYYVGRKAMFDGDFKMANTCLTFAFERCLASHHTNKRLILIYLIPVRMLLGIFPRNSLLQKYKLQELEGIANAARTGNVQKLGEELQRYEGFFISCGIYLILEKLKMLTYRNLFKKVAGLLKTHLQPIPAFTDILKVMGVEDIDTDETECILANLIYEGKIKGYLAHQQQKLVVSKVQAFPPL</sequence>
<dbReference type="PANTHER" id="PTHR12732">
    <property type="entry name" value="UNCHARACTERIZED PROTEASOME COMPONENT REGION PCI-CONTAINING"/>
    <property type="match status" value="1"/>
</dbReference>
<proteinExistence type="inferred from homology"/>
<dbReference type="GO" id="GO:0003690">
    <property type="term" value="F:double-stranded DNA binding"/>
    <property type="evidence" value="ECO:0007669"/>
    <property type="project" value="InterPro"/>
</dbReference>
<name>A0A5K3EQ90_MESCO</name>
<dbReference type="GO" id="GO:0070390">
    <property type="term" value="C:transcription export complex 2"/>
    <property type="evidence" value="ECO:0007669"/>
    <property type="project" value="TreeGrafter"/>
</dbReference>
<evidence type="ECO:0000256" key="2">
    <source>
        <dbReference type="ARBA" id="ARBA00033214"/>
    </source>
</evidence>
<dbReference type="WBParaSite" id="MCU_002233-RB">
    <property type="protein sequence ID" value="MCU_002233-RB"/>
    <property type="gene ID" value="MCU_002233"/>
</dbReference>
<evidence type="ECO:0000256" key="1">
    <source>
        <dbReference type="ARBA" id="ARBA00025771"/>
    </source>
</evidence>
<dbReference type="InterPro" id="IPR045114">
    <property type="entry name" value="Csn12-like"/>
</dbReference>
<feature type="domain" description="PCI" evidence="3">
    <location>
        <begin position="212"/>
        <end position="393"/>
    </location>
</feature>
<comment type="similarity">
    <text evidence="1">Belongs to the CSN12 family.</text>
</comment>
<organism evidence="4">
    <name type="scientific">Mesocestoides corti</name>
    <name type="common">Flatworm</name>
    <dbReference type="NCBI Taxonomy" id="53468"/>
    <lineage>
        <taxon>Eukaryota</taxon>
        <taxon>Metazoa</taxon>
        <taxon>Spiralia</taxon>
        <taxon>Lophotrochozoa</taxon>
        <taxon>Platyhelminthes</taxon>
        <taxon>Cestoda</taxon>
        <taxon>Eucestoda</taxon>
        <taxon>Cyclophyllidea</taxon>
        <taxon>Mesocestoididae</taxon>
        <taxon>Mesocestoides</taxon>
    </lineage>
</organism>
<dbReference type="Pfam" id="PF01399">
    <property type="entry name" value="PCI"/>
    <property type="match status" value="1"/>
</dbReference>
<evidence type="ECO:0000259" key="3">
    <source>
        <dbReference type="PROSITE" id="PS50250"/>
    </source>
</evidence>